<dbReference type="EMBL" id="VWLX01000024">
    <property type="protein sequence ID" value="KAA3799694.1"/>
    <property type="molecule type" value="Genomic_DNA"/>
</dbReference>
<evidence type="ECO:0000259" key="4">
    <source>
        <dbReference type="Pfam" id="PF00703"/>
    </source>
</evidence>
<dbReference type="InterPro" id="IPR036156">
    <property type="entry name" value="Beta-gal/glucu_dom_sf"/>
</dbReference>
<dbReference type="InterPro" id="IPR008979">
    <property type="entry name" value="Galactose-bd-like_sf"/>
</dbReference>
<feature type="domain" description="DUF4982" evidence="7">
    <location>
        <begin position="651"/>
        <end position="707"/>
    </location>
</feature>
<dbReference type="Gene3D" id="2.60.120.260">
    <property type="entry name" value="Galactose-binding domain-like"/>
    <property type="match status" value="1"/>
</dbReference>
<accession>A0A6N3V3Q7</accession>
<evidence type="ECO:0000259" key="8">
    <source>
        <dbReference type="Pfam" id="PF18565"/>
    </source>
</evidence>
<dbReference type="Gene3D" id="2.60.40.10">
    <property type="entry name" value="Immunoglobulins"/>
    <property type="match status" value="3"/>
</dbReference>
<dbReference type="InterPro" id="IPR006102">
    <property type="entry name" value="Ig-like_GH2"/>
</dbReference>
<evidence type="ECO:0000259" key="6">
    <source>
        <dbReference type="Pfam" id="PF02837"/>
    </source>
</evidence>
<dbReference type="PROSITE" id="PS00608">
    <property type="entry name" value="GLYCOSYL_HYDROL_F2_2"/>
    <property type="match status" value="1"/>
</dbReference>
<dbReference type="Pfam" id="PF00703">
    <property type="entry name" value="Glyco_hydro_2"/>
    <property type="match status" value="1"/>
</dbReference>
<dbReference type="SUPFAM" id="SSF49785">
    <property type="entry name" value="Galactose-binding domain-like"/>
    <property type="match status" value="1"/>
</dbReference>
<dbReference type="SUPFAM" id="SSF49303">
    <property type="entry name" value="beta-Galactosidase/glucuronidase domain"/>
    <property type="match status" value="1"/>
</dbReference>
<sequence>MKYILGSMILLATMNLQQGFAQRDQLFSDNWRFVRDSVAGAEVPLYDDSQWIKVDVPHDFSLMSLGEDDGSCIGPFTRQSEGGNHTGHVKGGTGWYRKQFILDKSDKGKTVILNFDGVYMETDLWVNGKKVGVHKYGYTPFWFDITSYLNKPGKPNVIAVKVDNMGANSRWYSGSGIYRNVRLSVLHPLHIAEWGAHITTSDVSLDKASVRVEISSDNDTKKAADVELTVMLKDRYGQEVACNTEIVSLQTGNNQFTKHFSLDEPALWSIESPNLYTVEISLKKDDQVVDSYVQSFGIRTIEYSAKNGLLLNDKPVLLKGGCLHHDNGFLGAAAIRRAEYRRVQLMKQNGYNAIRCSHNPPSKEFLDACDQLGVLVINEFADMWECYKNRNDYARFFKEWWRKDLSDMLLRDRNHPCIIMWSIGNEIPAVTADDANRVARQLVAKVHEYDRSRPVTQGVPNFIIPGGWRNADKYFSPLDICGYNYLAYKYEEDHRQFPDRIMYASESYPGEAYESWKKVERLPYVIGDFVWTAMDYIGEVAVSSATYVKEKNNRPGLQDRDGLKEGTHPNKLFDMMNSMATSKWPLYLSWCGDLDIIGNKKPQGLFRDVLWNRSIIEMNVHEPVPEGMIEELSGWGWPNEWPSWDWDGQEGKLMQIRVFTKAPRVRLELNGRLMEEKTVDERMTAIFSIPYEPGELTAIALNNDNEVGRKVLSTPGTPAKVQLCADRTSICADRNDLAFIEMNIIDQNDNIVTNNDQLLEVSITGNGEIVASGNAGQYGMKDVNRLKLHTFRGRAQIVVRPFIQSGKISISVKVAGLPVEHIHITVQ</sequence>
<proteinExistence type="inferred from homology"/>
<reference evidence="9 10" key="1">
    <citation type="journal article" date="2019" name="Nat. Med.">
        <title>A library of human gut bacterial isolates paired with longitudinal multiomics data enables mechanistic microbiome research.</title>
        <authorList>
            <person name="Poyet M."/>
            <person name="Groussin M."/>
            <person name="Gibbons S.M."/>
            <person name="Avila-Pacheco J."/>
            <person name="Jiang X."/>
            <person name="Kearney S.M."/>
            <person name="Perrotta A.R."/>
            <person name="Berdy B."/>
            <person name="Zhao S."/>
            <person name="Lieberman T.D."/>
            <person name="Swanson P.K."/>
            <person name="Smith M."/>
            <person name="Roesemann S."/>
            <person name="Alexander J.E."/>
            <person name="Rich S.A."/>
            <person name="Livny J."/>
            <person name="Vlamakis H."/>
            <person name="Clish C."/>
            <person name="Bullock K."/>
            <person name="Deik A."/>
            <person name="Scott J."/>
            <person name="Pierce K.A."/>
            <person name="Xavier R.J."/>
            <person name="Alm E.J."/>
        </authorList>
    </citation>
    <scope>NUCLEOTIDE SEQUENCE [LARGE SCALE GENOMIC DNA]</scope>
    <source>
        <strain evidence="9 10">BIOML-A183</strain>
    </source>
</reference>
<gene>
    <name evidence="9" type="ORF">F3F51_24020</name>
</gene>
<dbReference type="InterPro" id="IPR006101">
    <property type="entry name" value="Glyco_hydro_2"/>
</dbReference>
<evidence type="ECO:0000313" key="9">
    <source>
        <dbReference type="EMBL" id="KAA3799694.1"/>
    </source>
</evidence>
<dbReference type="SUPFAM" id="SSF51445">
    <property type="entry name" value="(Trans)glycosidases"/>
    <property type="match status" value="1"/>
</dbReference>
<dbReference type="InterPro" id="IPR017853">
    <property type="entry name" value="GH"/>
</dbReference>
<feature type="domain" description="Glycoside hydrolase family 2 catalytic" evidence="5">
    <location>
        <begin position="307"/>
        <end position="457"/>
    </location>
</feature>
<dbReference type="AlphaFoldDB" id="A0A6N3V3Q7"/>
<dbReference type="Pfam" id="PF18565">
    <property type="entry name" value="Glyco_hydro2_C5"/>
    <property type="match status" value="1"/>
</dbReference>
<keyword evidence="3" id="KW-0326">Glycosidase</keyword>
<evidence type="ECO:0000259" key="5">
    <source>
        <dbReference type="Pfam" id="PF02836"/>
    </source>
</evidence>
<dbReference type="InterPro" id="IPR006104">
    <property type="entry name" value="Glyco_hydro_2_N"/>
</dbReference>
<dbReference type="GO" id="GO:0005975">
    <property type="term" value="P:carbohydrate metabolic process"/>
    <property type="evidence" value="ECO:0007669"/>
    <property type="project" value="InterPro"/>
</dbReference>
<dbReference type="InterPro" id="IPR006103">
    <property type="entry name" value="Glyco_hydro_2_cat"/>
</dbReference>
<dbReference type="PANTHER" id="PTHR42732">
    <property type="entry name" value="BETA-GALACTOSIDASE"/>
    <property type="match status" value="1"/>
</dbReference>
<dbReference type="InterPro" id="IPR040605">
    <property type="entry name" value="Glyco_hydro2_dom5"/>
</dbReference>
<evidence type="ECO:0000256" key="2">
    <source>
        <dbReference type="ARBA" id="ARBA00022801"/>
    </source>
</evidence>
<dbReference type="GO" id="GO:0004553">
    <property type="term" value="F:hydrolase activity, hydrolyzing O-glycosyl compounds"/>
    <property type="evidence" value="ECO:0007669"/>
    <property type="project" value="InterPro"/>
</dbReference>
<dbReference type="Pfam" id="PF02836">
    <property type="entry name" value="Glyco_hydro_2_C"/>
    <property type="match status" value="1"/>
</dbReference>
<evidence type="ECO:0000259" key="7">
    <source>
        <dbReference type="Pfam" id="PF16355"/>
    </source>
</evidence>
<comment type="similarity">
    <text evidence="1">Belongs to the glycosyl hydrolase 2 family.</text>
</comment>
<evidence type="ECO:0000256" key="1">
    <source>
        <dbReference type="ARBA" id="ARBA00007401"/>
    </source>
</evidence>
<evidence type="ECO:0000313" key="10">
    <source>
        <dbReference type="Proteomes" id="UP000460135"/>
    </source>
</evidence>
<dbReference type="InterPro" id="IPR023232">
    <property type="entry name" value="Glyco_hydro_2_AS"/>
</dbReference>
<dbReference type="InterPro" id="IPR032311">
    <property type="entry name" value="DUF4982"/>
</dbReference>
<dbReference type="InterPro" id="IPR013783">
    <property type="entry name" value="Ig-like_fold"/>
</dbReference>
<dbReference type="Gene3D" id="3.20.20.80">
    <property type="entry name" value="Glycosidases"/>
    <property type="match status" value="1"/>
</dbReference>
<organism evidence="9 10">
    <name type="scientific">Bacteroides ovatus</name>
    <dbReference type="NCBI Taxonomy" id="28116"/>
    <lineage>
        <taxon>Bacteria</taxon>
        <taxon>Pseudomonadati</taxon>
        <taxon>Bacteroidota</taxon>
        <taxon>Bacteroidia</taxon>
        <taxon>Bacteroidales</taxon>
        <taxon>Bacteroidaceae</taxon>
        <taxon>Bacteroides</taxon>
    </lineage>
</organism>
<evidence type="ECO:0000256" key="3">
    <source>
        <dbReference type="ARBA" id="ARBA00023295"/>
    </source>
</evidence>
<dbReference type="PRINTS" id="PR00132">
    <property type="entry name" value="GLHYDRLASE2"/>
</dbReference>
<name>A0A6N3V3Q7_BACOV</name>
<dbReference type="Pfam" id="PF16355">
    <property type="entry name" value="DUF4982"/>
    <property type="match status" value="1"/>
</dbReference>
<dbReference type="InterPro" id="IPR051913">
    <property type="entry name" value="GH2_Domain-Containing"/>
</dbReference>
<feature type="domain" description="Glycosyl hydrolases family 2 sugar binding" evidence="6">
    <location>
        <begin position="91"/>
        <end position="183"/>
    </location>
</feature>
<feature type="domain" description="Glycoside hydrolase family 2 immunoglobulin-like beta-sandwich" evidence="4">
    <location>
        <begin position="196"/>
        <end position="299"/>
    </location>
</feature>
<keyword evidence="2" id="KW-0378">Hydrolase</keyword>
<dbReference type="Pfam" id="PF02837">
    <property type="entry name" value="Glyco_hydro_2_N"/>
    <property type="match status" value="1"/>
</dbReference>
<dbReference type="PANTHER" id="PTHR42732:SF1">
    <property type="entry name" value="BETA-MANNOSIDASE"/>
    <property type="match status" value="1"/>
</dbReference>
<comment type="caution">
    <text evidence="9">The sequence shown here is derived from an EMBL/GenBank/DDBJ whole genome shotgun (WGS) entry which is preliminary data.</text>
</comment>
<feature type="domain" description="Glycoside hydrolase family 2" evidence="8">
    <location>
        <begin position="722"/>
        <end position="822"/>
    </location>
</feature>
<protein>
    <submittedName>
        <fullName evidence="9">DUF4982 domain-containing protein</fullName>
    </submittedName>
</protein>
<dbReference type="Proteomes" id="UP000460135">
    <property type="component" value="Unassembled WGS sequence"/>
</dbReference>